<dbReference type="InterPro" id="IPR023346">
    <property type="entry name" value="Lysozyme-like_dom_sf"/>
</dbReference>
<dbReference type="GO" id="GO:0008061">
    <property type="term" value="F:chitin binding"/>
    <property type="evidence" value="ECO:0007669"/>
    <property type="project" value="UniProtKB-UniRule"/>
</dbReference>
<dbReference type="CDD" id="cd00035">
    <property type="entry name" value="ChtBD1"/>
    <property type="match status" value="1"/>
</dbReference>
<dbReference type="InterPro" id="IPR001002">
    <property type="entry name" value="Chitin-bd_1"/>
</dbReference>
<feature type="compositionally biased region" description="Polar residues" evidence="3">
    <location>
        <begin position="138"/>
        <end position="147"/>
    </location>
</feature>
<name>A0A6A6C9Z8_ZASCE</name>
<dbReference type="EMBL" id="ML993612">
    <property type="protein sequence ID" value="KAF2162722.1"/>
    <property type="molecule type" value="Genomic_DNA"/>
</dbReference>
<feature type="compositionally biased region" description="Low complexity" evidence="3">
    <location>
        <begin position="252"/>
        <end position="286"/>
    </location>
</feature>
<evidence type="ECO:0000259" key="5">
    <source>
        <dbReference type="PROSITE" id="PS50941"/>
    </source>
</evidence>
<feature type="domain" description="Chitin-binding type-1" evidence="5">
    <location>
        <begin position="57"/>
        <end position="98"/>
    </location>
</feature>
<keyword evidence="1 2" id="KW-0147">Chitin-binding</keyword>
<dbReference type="SUPFAM" id="SSF57016">
    <property type="entry name" value="Plant lectins/antimicrobial peptides"/>
    <property type="match status" value="1"/>
</dbReference>
<feature type="disulfide bond" evidence="2">
    <location>
        <begin position="68"/>
        <end position="80"/>
    </location>
</feature>
<dbReference type="OrthoDB" id="1193027at2759"/>
<organism evidence="6 7">
    <name type="scientific">Zasmidium cellare ATCC 36951</name>
    <dbReference type="NCBI Taxonomy" id="1080233"/>
    <lineage>
        <taxon>Eukaryota</taxon>
        <taxon>Fungi</taxon>
        <taxon>Dikarya</taxon>
        <taxon>Ascomycota</taxon>
        <taxon>Pezizomycotina</taxon>
        <taxon>Dothideomycetes</taxon>
        <taxon>Dothideomycetidae</taxon>
        <taxon>Mycosphaerellales</taxon>
        <taxon>Mycosphaerellaceae</taxon>
        <taxon>Zasmidium</taxon>
    </lineage>
</organism>
<feature type="region of interest" description="Disordered" evidence="3">
    <location>
        <begin position="131"/>
        <end position="163"/>
    </location>
</feature>
<feature type="compositionally biased region" description="Low complexity" evidence="3">
    <location>
        <begin position="230"/>
        <end position="245"/>
    </location>
</feature>
<evidence type="ECO:0000313" key="6">
    <source>
        <dbReference type="EMBL" id="KAF2162722.1"/>
    </source>
</evidence>
<evidence type="ECO:0000256" key="4">
    <source>
        <dbReference type="SAM" id="SignalP"/>
    </source>
</evidence>
<dbReference type="GeneID" id="54561627"/>
<feature type="compositionally biased region" description="Low complexity" evidence="3">
    <location>
        <begin position="205"/>
        <end position="223"/>
    </location>
</feature>
<dbReference type="InterPro" id="IPR036861">
    <property type="entry name" value="Endochitinase-like_sf"/>
</dbReference>
<feature type="chain" id="PRO_5025368396" evidence="4">
    <location>
        <begin position="20"/>
        <end position="503"/>
    </location>
</feature>
<dbReference type="PROSITE" id="PS00026">
    <property type="entry name" value="CHIT_BIND_I_1"/>
    <property type="match status" value="1"/>
</dbReference>
<evidence type="ECO:0000256" key="2">
    <source>
        <dbReference type="PROSITE-ProRule" id="PRU00261"/>
    </source>
</evidence>
<dbReference type="SUPFAM" id="SSF53955">
    <property type="entry name" value="Lysozyme-like"/>
    <property type="match status" value="1"/>
</dbReference>
<feature type="disulfide bond" evidence="2">
    <location>
        <begin position="73"/>
        <end position="87"/>
    </location>
</feature>
<dbReference type="Proteomes" id="UP000799537">
    <property type="component" value="Unassembled WGS sequence"/>
</dbReference>
<evidence type="ECO:0000256" key="3">
    <source>
        <dbReference type="SAM" id="MobiDB-lite"/>
    </source>
</evidence>
<reference evidence="6" key="1">
    <citation type="journal article" date="2020" name="Stud. Mycol.">
        <title>101 Dothideomycetes genomes: a test case for predicting lifestyles and emergence of pathogens.</title>
        <authorList>
            <person name="Haridas S."/>
            <person name="Albert R."/>
            <person name="Binder M."/>
            <person name="Bloem J."/>
            <person name="Labutti K."/>
            <person name="Salamov A."/>
            <person name="Andreopoulos B."/>
            <person name="Baker S."/>
            <person name="Barry K."/>
            <person name="Bills G."/>
            <person name="Bluhm B."/>
            <person name="Cannon C."/>
            <person name="Castanera R."/>
            <person name="Culley D."/>
            <person name="Daum C."/>
            <person name="Ezra D."/>
            <person name="Gonzalez J."/>
            <person name="Henrissat B."/>
            <person name="Kuo A."/>
            <person name="Liang C."/>
            <person name="Lipzen A."/>
            <person name="Lutzoni F."/>
            <person name="Magnuson J."/>
            <person name="Mondo S."/>
            <person name="Nolan M."/>
            <person name="Ohm R."/>
            <person name="Pangilinan J."/>
            <person name="Park H.-J."/>
            <person name="Ramirez L."/>
            <person name="Alfaro M."/>
            <person name="Sun H."/>
            <person name="Tritt A."/>
            <person name="Yoshinaga Y."/>
            <person name="Zwiers L.-H."/>
            <person name="Turgeon B."/>
            <person name="Goodwin S."/>
            <person name="Spatafora J."/>
            <person name="Crous P."/>
            <person name="Grigoriev I."/>
        </authorList>
    </citation>
    <scope>NUCLEOTIDE SEQUENCE</scope>
    <source>
        <strain evidence="6">ATCC 36951</strain>
    </source>
</reference>
<dbReference type="Gene3D" id="1.10.530.10">
    <property type="match status" value="1"/>
</dbReference>
<dbReference type="AlphaFoldDB" id="A0A6A6C9Z8"/>
<evidence type="ECO:0000313" key="7">
    <source>
        <dbReference type="Proteomes" id="UP000799537"/>
    </source>
</evidence>
<dbReference type="RefSeq" id="XP_033663611.1">
    <property type="nucleotide sequence ID" value="XM_033808355.1"/>
</dbReference>
<gene>
    <name evidence="6" type="ORF">M409DRAFT_26959</name>
</gene>
<evidence type="ECO:0000256" key="1">
    <source>
        <dbReference type="ARBA" id="ARBA00022669"/>
    </source>
</evidence>
<dbReference type="SMART" id="SM00270">
    <property type="entry name" value="ChtBD1"/>
    <property type="match status" value="1"/>
</dbReference>
<feature type="signal peptide" evidence="4">
    <location>
        <begin position="1"/>
        <end position="19"/>
    </location>
</feature>
<keyword evidence="7" id="KW-1185">Reference proteome</keyword>
<protein>
    <submittedName>
        <fullName evidence="6">Carbohydrate-binding module family 18 protein</fullName>
    </submittedName>
</protein>
<dbReference type="Gene3D" id="3.30.60.10">
    <property type="entry name" value="Endochitinase-like"/>
    <property type="match status" value="1"/>
</dbReference>
<dbReference type="Pfam" id="PF00187">
    <property type="entry name" value="Chitin_bind_1"/>
    <property type="match status" value="1"/>
</dbReference>
<comment type="caution">
    <text evidence="2">Lacks conserved residue(s) required for the propagation of feature annotation.</text>
</comment>
<sequence length="503" mass="50991">MHSFIALSVLSALTASVSAIPYAAHQAHQHLHARKNFLKYDVTPIAGRDESLPVAPFGQCGGDSGFGCAEGFCCSQWGYCGKSQDYCGTGCQFGACFGNSSIPAASGTAPVGTASANESTISIAFATKDSGNGPPAGYTNSPVQTVDTSDKGVPTSAPAAPTFFSGPSPAQYTTFVTQYATVSSAEAPASTSAPAYSPPAPPAYSAPESSSSAEAPVSTSEVAPSPPAYSAPESSSAAAPTTYSAPAPPAYTTPASSSEAAPTTAAPTSEAPSSSAPAASSYSAPSGGSGGGKGDTYTMYTGDGSTSAGWPSLEEWLDFESLWQTNMQYISVSCSNSFQVPDNTDEESNDLKSAIQAQAQDTGVDERFILAVVMQESKGCVRAPTTNNGVINPGLMQDHDGSGSCNKASIGGQVMTPCPSDQITQMIKDGTSGTSAGDGLQQCITQASCEDVSKYYKAGRIYNSGSVDPSGDLGAGIATHCYASDIANRLTGWVTAATKCTLT</sequence>
<proteinExistence type="predicted"/>
<feature type="region of interest" description="Disordered" evidence="3">
    <location>
        <begin position="189"/>
        <end position="297"/>
    </location>
</feature>
<keyword evidence="4" id="KW-0732">Signal</keyword>
<keyword evidence="2" id="KW-1015">Disulfide bond</keyword>
<dbReference type="InterPro" id="IPR018371">
    <property type="entry name" value="Chitin-binding_1_CS"/>
</dbReference>
<dbReference type="PROSITE" id="PS50941">
    <property type="entry name" value="CHIT_BIND_I_2"/>
    <property type="match status" value="1"/>
</dbReference>
<accession>A0A6A6C9Z8</accession>